<evidence type="ECO:0000313" key="4">
    <source>
        <dbReference type="Proteomes" id="UP000838672"/>
    </source>
</evidence>
<evidence type="ECO:0000313" key="3">
    <source>
        <dbReference type="EMBL" id="CAH0534594.1"/>
    </source>
</evidence>
<dbReference type="Pfam" id="PF05137">
    <property type="entry name" value="PilN"/>
    <property type="match status" value="1"/>
</dbReference>
<evidence type="ECO:0008006" key="5">
    <source>
        <dbReference type="Google" id="ProtNLM"/>
    </source>
</evidence>
<evidence type="ECO:0000256" key="2">
    <source>
        <dbReference type="SAM" id="Phobius"/>
    </source>
</evidence>
<protein>
    <recommendedName>
        <fullName evidence="5">Pilus assembly protein PilN</fullName>
    </recommendedName>
</protein>
<organism evidence="3 4">
    <name type="scientific">Vibrio stylophorae</name>
    <dbReference type="NCBI Taxonomy" id="659351"/>
    <lineage>
        <taxon>Bacteria</taxon>
        <taxon>Pseudomonadati</taxon>
        <taxon>Pseudomonadota</taxon>
        <taxon>Gammaproteobacteria</taxon>
        <taxon>Vibrionales</taxon>
        <taxon>Vibrionaceae</taxon>
        <taxon>Vibrio</taxon>
    </lineage>
</organism>
<keyword evidence="2" id="KW-0812">Transmembrane</keyword>
<sequence length="197" mass="22079">MLDINLMPWREAKREKHKKRFMAMLGIGLVISALTVAGSHFFLGSELSKQNARVDKVQVEIDKQNSLLSKLSELRKKREELQQKIRIVSELQNGRNRVTVMMNLLPEVVPAGVYMKSIQFQAQSVGITGVADSKARLSTFLKQLEESPYITGVTISTVQATEGVDNLPLNEFQVAFQLKSIAELQHLLTQEGDDAAR</sequence>
<keyword evidence="2" id="KW-1133">Transmembrane helix</keyword>
<proteinExistence type="predicted"/>
<dbReference type="InterPro" id="IPR007813">
    <property type="entry name" value="PilN"/>
</dbReference>
<keyword evidence="2" id="KW-0472">Membrane</keyword>
<gene>
    <name evidence="3" type="ORF">VST7929_02538</name>
</gene>
<dbReference type="Proteomes" id="UP000838672">
    <property type="component" value="Unassembled WGS sequence"/>
</dbReference>
<reference evidence="3" key="1">
    <citation type="submission" date="2021-11" db="EMBL/GenBank/DDBJ databases">
        <authorList>
            <person name="Rodrigo-Torres L."/>
            <person name="Arahal R. D."/>
            <person name="Lucena T."/>
        </authorList>
    </citation>
    <scope>NUCLEOTIDE SEQUENCE</scope>
    <source>
        <strain evidence="3">CECT 7929</strain>
    </source>
</reference>
<dbReference type="RefSeq" id="WP_237467487.1">
    <property type="nucleotide sequence ID" value="NZ_CAKLDI010000001.1"/>
</dbReference>
<dbReference type="InterPro" id="IPR052534">
    <property type="entry name" value="Extracell_DNA_Util/SecSys_Comp"/>
</dbReference>
<keyword evidence="1" id="KW-0175">Coiled coil</keyword>
<keyword evidence="4" id="KW-1185">Reference proteome</keyword>
<dbReference type="PANTHER" id="PTHR40278:SF1">
    <property type="entry name" value="DNA UTILIZATION PROTEIN HOFN"/>
    <property type="match status" value="1"/>
</dbReference>
<feature type="coiled-coil region" evidence="1">
    <location>
        <begin position="64"/>
        <end position="91"/>
    </location>
</feature>
<dbReference type="PANTHER" id="PTHR40278">
    <property type="entry name" value="DNA UTILIZATION PROTEIN HOFN"/>
    <property type="match status" value="1"/>
</dbReference>
<feature type="transmembrane region" description="Helical" evidence="2">
    <location>
        <begin position="21"/>
        <end position="43"/>
    </location>
</feature>
<dbReference type="EMBL" id="CAKLDI010000001">
    <property type="protein sequence ID" value="CAH0534594.1"/>
    <property type="molecule type" value="Genomic_DNA"/>
</dbReference>
<accession>A0ABM8ZW76</accession>
<name>A0ABM8ZW76_9VIBR</name>
<evidence type="ECO:0000256" key="1">
    <source>
        <dbReference type="SAM" id="Coils"/>
    </source>
</evidence>
<comment type="caution">
    <text evidence="3">The sequence shown here is derived from an EMBL/GenBank/DDBJ whole genome shotgun (WGS) entry which is preliminary data.</text>
</comment>